<sequence length="635" mass="71540">MWLAKADRHDLAPTRLNVSLLASQLRDEHIWLKWASPWLYAGATGRGRDQFYRRCVDENYSQYCHRDSPLPPQPGAATPVLTGGAWHFAAPNRQGAAGEAAEAACPARCAEGGVCAMPLADAVVPLARCIHNDSQPWKCEQRLCGPEDERRERDASVIDKNGARVDLVAQGRRPMCMCFTGFAGASCEPLSSNCMRDCSGHGACLDGFCHCTLPYSGIDCAHHPTAPIRCSARPCVYVYDLPARLNSLGSNHNSQWRHRSMGETQRKAPWLFLEGLLDSGHRTTVAAEADYFYVPFHDWHGCWGPNAPIYRAHRYISTVYPFYNASRGSDHLWFLQRDVGSCSTLWGSVRDELSLGTVLQHWGGTTGLFGKVEKRCYRRGQDLVVPSAMNPDRITKSPFWPVLEPRAPPPARTTTLFFSGALCWPTWTKARDLGALEKKCATSFTGRPKSDYRPPVKRYSFGHRYSLWQRFRDRRGYRFLPSDYLPAVNRSLSLDDEILRAQYCLAPSGAGWGMRAVHALVLGCVPVVVQHDGAHDPVAQAFEHDLLDWDDFAVLVSHDELPQLDRVLERTDLRAKQAGLRRVWTRMVWRRWLPQKRRGELPGTDAFETIMQLLAARVTPLTEARREAHLVPRRP</sequence>
<proteinExistence type="inferred from homology"/>
<dbReference type="InterPro" id="IPR040911">
    <property type="entry name" value="Exostosin_GT47"/>
</dbReference>
<evidence type="ECO:0000259" key="2">
    <source>
        <dbReference type="Pfam" id="PF03016"/>
    </source>
</evidence>
<reference evidence="3" key="2">
    <citation type="submission" date="2024-10" db="UniProtKB">
        <authorList>
            <consortium name="EnsemblProtists"/>
        </authorList>
    </citation>
    <scope>IDENTIFICATION</scope>
</reference>
<dbReference type="STRING" id="2903.R1EUZ3"/>
<dbReference type="Gene3D" id="2.10.25.10">
    <property type="entry name" value="Laminin"/>
    <property type="match status" value="1"/>
</dbReference>
<dbReference type="InterPro" id="IPR004263">
    <property type="entry name" value="Exostosin"/>
</dbReference>
<protein>
    <recommendedName>
        <fullName evidence="2">Exostosin GT47 domain-containing protein</fullName>
    </recommendedName>
</protein>
<feature type="domain" description="Exostosin GT47" evidence="2">
    <location>
        <begin position="234"/>
        <end position="570"/>
    </location>
</feature>
<dbReference type="Pfam" id="PF03016">
    <property type="entry name" value="Exostosin_GT47"/>
    <property type="match status" value="1"/>
</dbReference>
<dbReference type="Proteomes" id="UP000013827">
    <property type="component" value="Unassembled WGS sequence"/>
</dbReference>
<dbReference type="GeneID" id="17270226"/>
<dbReference type="eggNOG" id="KOG1021">
    <property type="taxonomic scope" value="Eukaryota"/>
</dbReference>
<dbReference type="PaxDb" id="2903-EOD24679"/>
<dbReference type="HOGENOM" id="CLU_019863_0_0_1"/>
<name>A0A0D3JME4_EMIH1</name>
<evidence type="ECO:0000313" key="4">
    <source>
        <dbReference type="Proteomes" id="UP000013827"/>
    </source>
</evidence>
<evidence type="ECO:0000256" key="1">
    <source>
        <dbReference type="ARBA" id="ARBA00010271"/>
    </source>
</evidence>
<keyword evidence="4" id="KW-1185">Reference proteome</keyword>
<dbReference type="PANTHER" id="PTHR11062">
    <property type="entry name" value="EXOSTOSIN HEPARAN SULFATE GLYCOSYLTRANSFERASE -RELATED"/>
    <property type="match status" value="1"/>
</dbReference>
<dbReference type="RefSeq" id="XP_005777108.1">
    <property type="nucleotide sequence ID" value="XM_005777051.1"/>
</dbReference>
<evidence type="ECO:0000313" key="3">
    <source>
        <dbReference type="EnsemblProtists" id="EOD24679"/>
    </source>
</evidence>
<dbReference type="AlphaFoldDB" id="A0A0D3JME4"/>
<organism evidence="3 4">
    <name type="scientific">Emiliania huxleyi (strain CCMP1516)</name>
    <dbReference type="NCBI Taxonomy" id="280463"/>
    <lineage>
        <taxon>Eukaryota</taxon>
        <taxon>Haptista</taxon>
        <taxon>Haptophyta</taxon>
        <taxon>Prymnesiophyceae</taxon>
        <taxon>Isochrysidales</taxon>
        <taxon>Noelaerhabdaceae</taxon>
        <taxon>Emiliania</taxon>
    </lineage>
</organism>
<dbReference type="KEGG" id="ehx:EMIHUDRAFT_206753"/>
<accession>A0A0D3JME4</accession>
<dbReference type="EnsemblProtists" id="EOD24679">
    <property type="protein sequence ID" value="EOD24679"/>
    <property type="gene ID" value="EMIHUDRAFT_206753"/>
</dbReference>
<dbReference type="GO" id="GO:0016757">
    <property type="term" value="F:glycosyltransferase activity"/>
    <property type="evidence" value="ECO:0007669"/>
    <property type="project" value="InterPro"/>
</dbReference>
<dbReference type="PANTHER" id="PTHR11062:SF376">
    <property type="entry name" value="EXOSTOSIN FAMILY PROTEIN"/>
    <property type="match status" value="1"/>
</dbReference>
<reference evidence="4" key="1">
    <citation type="journal article" date="2013" name="Nature">
        <title>Pan genome of the phytoplankton Emiliania underpins its global distribution.</title>
        <authorList>
            <person name="Read B.A."/>
            <person name="Kegel J."/>
            <person name="Klute M.J."/>
            <person name="Kuo A."/>
            <person name="Lefebvre S.C."/>
            <person name="Maumus F."/>
            <person name="Mayer C."/>
            <person name="Miller J."/>
            <person name="Monier A."/>
            <person name="Salamov A."/>
            <person name="Young J."/>
            <person name="Aguilar M."/>
            <person name="Claverie J.M."/>
            <person name="Frickenhaus S."/>
            <person name="Gonzalez K."/>
            <person name="Herman E.K."/>
            <person name="Lin Y.C."/>
            <person name="Napier J."/>
            <person name="Ogata H."/>
            <person name="Sarno A.F."/>
            <person name="Shmutz J."/>
            <person name="Schroeder D."/>
            <person name="de Vargas C."/>
            <person name="Verret F."/>
            <person name="von Dassow P."/>
            <person name="Valentin K."/>
            <person name="Van de Peer Y."/>
            <person name="Wheeler G."/>
            <person name="Dacks J.B."/>
            <person name="Delwiche C.F."/>
            <person name="Dyhrman S.T."/>
            <person name="Glockner G."/>
            <person name="John U."/>
            <person name="Richards T."/>
            <person name="Worden A.Z."/>
            <person name="Zhang X."/>
            <person name="Grigoriev I.V."/>
            <person name="Allen A.E."/>
            <person name="Bidle K."/>
            <person name="Borodovsky M."/>
            <person name="Bowler C."/>
            <person name="Brownlee C."/>
            <person name="Cock J.M."/>
            <person name="Elias M."/>
            <person name="Gladyshev V.N."/>
            <person name="Groth M."/>
            <person name="Guda C."/>
            <person name="Hadaegh A."/>
            <person name="Iglesias-Rodriguez M.D."/>
            <person name="Jenkins J."/>
            <person name="Jones B.M."/>
            <person name="Lawson T."/>
            <person name="Leese F."/>
            <person name="Lindquist E."/>
            <person name="Lobanov A."/>
            <person name="Lomsadze A."/>
            <person name="Malik S.B."/>
            <person name="Marsh M.E."/>
            <person name="Mackinder L."/>
            <person name="Mock T."/>
            <person name="Mueller-Roeber B."/>
            <person name="Pagarete A."/>
            <person name="Parker M."/>
            <person name="Probert I."/>
            <person name="Quesneville H."/>
            <person name="Raines C."/>
            <person name="Rensing S.A."/>
            <person name="Riano-Pachon D.M."/>
            <person name="Richier S."/>
            <person name="Rokitta S."/>
            <person name="Shiraiwa Y."/>
            <person name="Soanes D.M."/>
            <person name="van der Giezen M."/>
            <person name="Wahlund T.M."/>
            <person name="Williams B."/>
            <person name="Wilson W."/>
            <person name="Wolfe G."/>
            <person name="Wurch L.L."/>
        </authorList>
    </citation>
    <scope>NUCLEOTIDE SEQUENCE</scope>
</reference>
<comment type="similarity">
    <text evidence="1">Belongs to the glycosyltransferase 47 family.</text>
</comment>